<proteinExistence type="predicted"/>
<evidence type="ECO:0000256" key="1">
    <source>
        <dbReference type="SAM" id="MobiDB-lite"/>
    </source>
</evidence>
<feature type="compositionally biased region" description="Low complexity" evidence="1">
    <location>
        <begin position="195"/>
        <end position="210"/>
    </location>
</feature>
<feature type="compositionally biased region" description="Basic and acidic residues" evidence="1">
    <location>
        <begin position="179"/>
        <end position="189"/>
    </location>
</feature>
<comment type="caution">
    <text evidence="2">The sequence shown here is derived from an EMBL/GenBank/DDBJ whole genome shotgun (WGS) entry which is preliminary data.</text>
</comment>
<dbReference type="Proteomes" id="UP001151760">
    <property type="component" value="Unassembled WGS sequence"/>
</dbReference>
<evidence type="ECO:0000313" key="3">
    <source>
        <dbReference type="Proteomes" id="UP001151760"/>
    </source>
</evidence>
<sequence>MVRMKLPGVFLLTGMEYRYVKLHKSKLLKIAVHMIPFYLYNSNYSNDLEMRLTFVLSRTSVYCSVQWIRRIGLIQYGISSLHQLQHNLRPALTGSRVSFSGVLRLNFQILLSLSVTVSDSQYAVFNGTENAILIFLNEYAVLDRKLDTPYPMEMDTPYQLSNDNYILYDRVMYPLTAQQERKTRKDYGTKRGRPSSSTSSSSAFGQPSSSHHIDDDNDGNDEGTSRASTPCPTRFVNSLSNAIPQVFSNPPHIDLNMEAFYTR</sequence>
<organism evidence="2 3">
    <name type="scientific">Tanacetum coccineum</name>
    <dbReference type="NCBI Taxonomy" id="301880"/>
    <lineage>
        <taxon>Eukaryota</taxon>
        <taxon>Viridiplantae</taxon>
        <taxon>Streptophyta</taxon>
        <taxon>Embryophyta</taxon>
        <taxon>Tracheophyta</taxon>
        <taxon>Spermatophyta</taxon>
        <taxon>Magnoliopsida</taxon>
        <taxon>eudicotyledons</taxon>
        <taxon>Gunneridae</taxon>
        <taxon>Pentapetalae</taxon>
        <taxon>asterids</taxon>
        <taxon>campanulids</taxon>
        <taxon>Asterales</taxon>
        <taxon>Asteraceae</taxon>
        <taxon>Asteroideae</taxon>
        <taxon>Anthemideae</taxon>
        <taxon>Anthemidinae</taxon>
        <taxon>Tanacetum</taxon>
    </lineage>
</organism>
<name>A0ABQ5A7V8_9ASTR</name>
<protein>
    <submittedName>
        <fullName evidence="2">Uncharacterized protein</fullName>
    </submittedName>
</protein>
<accession>A0ABQ5A7V8</accession>
<keyword evidence="3" id="KW-1185">Reference proteome</keyword>
<dbReference type="EMBL" id="BQNB010012043">
    <property type="protein sequence ID" value="GJS98420.1"/>
    <property type="molecule type" value="Genomic_DNA"/>
</dbReference>
<reference evidence="2" key="2">
    <citation type="submission" date="2022-01" db="EMBL/GenBank/DDBJ databases">
        <authorList>
            <person name="Yamashiro T."/>
            <person name="Shiraishi A."/>
            <person name="Satake H."/>
            <person name="Nakayama K."/>
        </authorList>
    </citation>
    <scope>NUCLEOTIDE SEQUENCE</scope>
</reference>
<evidence type="ECO:0000313" key="2">
    <source>
        <dbReference type="EMBL" id="GJS98420.1"/>
    </source>
</evidence>
<feature type="region of interest" description="Disordered" evidence="1">
    <location>
        <begin position="178"/>
        <end position="232"/>
    </location>
</feature>
<reference evidence="2" key="1">
    <citation type="journal article" date="2022" name="Int. J. Mol. Sci.">
        <title>Draft Genome of Tanacetum Coccineum: Genomic Comparison of Closely Related Tanacetum-Family Plants.</title>
        <authorList>
            <person name="Yamashiro T."/>
            <person name="Shiraishi A."/>
            <person name="Nakayama K."/>
            <person name="Satake H."/>
        </authorList>
    </citation>
    <scope>NUCLEOTIDE SEQUENCE</scope>
</reference>
<gene>
    <name evidence="2" type="ORF">Tco_0819590</name>
</gene>